<protein>
    <submittedName>
        <fullName evidence="8">Class III cytochrome C family protein</fullName>
    </submittedName>
</protein>
<dbReference type="GO" id="GO:0020037">
    <property type="term" value="F:heme binding"/>
    <property type="evidence" value="ECO:0007669"/>
    <property type="project" value="InterPro"/>
</dbReference>
<dbReference type="GO" id="GO:0046872">
    <property type="term" value="F:metal ion binding"/>
    <property type="evidence" value="ECO:0007669"/>
    <property type="project" value="UniProtKB-KW"/>
</dbReference>
<evidence type="ECO:0000313" key="9">
    <source>
        <dbReference type="Proteomes" id="UP000199073"/>
    </source>
</evidence>
<keyword evidence="9" id="KW-1185">Reference proteome</keyword>
<keyword evidence="5" id="KW-0408">Iron</keyword>
<evidence type="ECO:0000256" key="6">
    <source>
        <dbReference type="SAM" id="SignalP"/>
    </source>
</evidence>
<organism evidence="8 9">
    <name type="scientific">Desulforhopalus singaporensis</name>
    <dbReference type="NCBI Taxonomy" id="91360"/>
    <lineage>
        <taxon>Bacteria</taxon>
        <taxon>Pseudomonadati</taxon>
        <taxon>Thermodesulfobacteriota</taxon>
        <taxon>Desulfobulbia</taxon>
        <taxon>Desulfobulbales</taxon>
        <taxon>Desulfocapsaceae</taxon>
        <taxon>Desulforhopalus</taxon>
    </lineage>
</organism>
<evidence type="ECO:0000256" key="4">
    <source>
        <dbReference type="ARBA" id="ARBA00022982"/>
    </source>
</evidence>
<proteinExistence type="predicted"/>
<dbReference type="InterPro" id="IPR020942">
    <property type="entry name" value="Cyt_c_III_dom"/>
</dbReference>
<evidence type="ECO:0000313" key="8">
    <source>
        <dbReference type="EMBL" id="SDP18693.1"/>
    </source>
</evidence>
<name>A0A1H0QMU5_9BACT</name>
<dbReference type="InterPro" id="IPR036280">
    <property type="entry name" value="Multihaem_cyt_sf"/>
</dbReference>
<accession>A0A1H0QMU5</accession>
<keyword evidence="6" id="KW-0732">Signal</keyword>
<feature type="signal peptide" evidence="6">
    <location>
        <begin position="1"/>
        <end position="23"/>
    </location>
</feature>
<evidence type="ECO:0000256" key="3">
    <source>
        <dbReference type="ARBA" id="ARBA00022723"/>
    </source>
</evidence>
<dbReference type="STRING" id="91360.SAMN05660330_02042"/>
<evidence type="ECO:0000259" key="7">
    <source>
        <dbReference type="Pfam" id="PF02085"/>
    </source>
</evidence>
<keyword evidence="3" id="KW-0479">Metal-binding</keyword>
<dbReference type="Proteomes" id="UP000199073">
    <property type="component" value="Unassembled WGS sequence"/>
</dbReference>
<dbReference type="SUPFAM" id="SSF48695">
    <property type="entry name" value="Multiheme cytochromes"/>
    <property type="match status" value="1"/>
</dbReference>
<gene>
    <name evidence="8" type="ORF">SAMN05660330_02042</name>
</gene>
<feature type="chain" id="PRO_5011776286" evidence="6">
    <location>
        <begin position="24"/>
        <end position="141"/>
    </location>
</feature>
<reference evidence="8 9" key="1">
    <citation type="submission" date="2016-10" db="EMBL/GenBank/DDBJ databases">
        <authorList>
            <person name="de Groot N.N."/>
        </authorList>
    </citation>
    <scope>NUCLEOTIDE SEQUENCE [LARGE SCALE GENOMIC DNA]</scope>
    <source>
        <strain evidence="8 9">DSM 12130</strain>
    </source>
</reference>
<keyword evidence="1" id="KW-0813">Transport</keyword>
<dbReference type="CDD" id="cd08168">
    <property type="entry name" value="Cytochrom_C3"/>
    <property type="match status" value="1"/>
</dbReference>
<dbReference type="OrthoDB" id="5421852at2"/>
<dbReference type="AlphaFoldDB" id="A0A1H0QMU5"/>
<evidence type="ECO:0000256" key="1">
    <source>
        <dbReference type="ARBA" id="ARBA00022448"/>
    </source>
</evidence>
<keyword evidence="4" id="KW-0249">Electron transport</keyword>
<dbReference type="GO" id="GO:0009055">
    <property type="term" value="F:electron transfer activity"/>
    <property type="evidence" value="ECO:0007669"/>
    <property type="project" value="InterPro"/>
</dbReference>
<evidence type="ECO:0000256" key="5">
    <source>
        <dbReference type="ARBA" id="ARBA00023004"/>
    </source>
</evidence>
<dbReference type="RefSeq" id="WP_092222447.1">
    <property type="nucleotide sequence ID" value="NZ_FNJI01000012.1"/>
</dbReference>
<sequence>MLKKILACSAIAMLVLTGSAVLSMGSDTGPEEITMVGSKSAKPKPAVFPHKMHQEKFECAECHHGMADGKQVPYAEGMEIQKCETCHNEEVLAGKTADKLKLDTIKGAGHGNCLACHKEMVKKDAELKAKKINSCKTCHQK</sequence>
<keyword evidence="2" id="KW-0349">Heme</keyword>
<evidence type="ECO:0000256" key="2">
    <source>
        <dbReference type="ARBA" id="ARBA00022617"/>
    </source>
</evidence>
<dbReference type="Gene3D" id="3.90.10.10">
    <property type="entry name" value="Cytochrome C3"/>
    <property type="match status" value="1"/>
</dbReference>
<dbReference type="EMBL" id="FNJI01000012">
    <property type="protein sequence ID" value="SDP18693.1"/>
    <property type="molecule type" value="Genomic_DNA"/>
</dbReference>
<feature type="domain" description="Class III cytochrome C" evidence="7">
    <location>
        <begin position="40"/>
        <end position="139"/>
    </location>
</feature>
<dbReference type="Pfam" id="PF02085">
    <property type="entry name" value="Cytochrom_CIII"/>
    <property type="match status" value="1"/>
</dbReference>